<feature type="domain" description="Reverse transcriptase Ty1/copia-type" evidence="1">
    <location>
        <begin position="3"/>
        <end position="90"/>
    </location>
</feature>
<evidence type="ECO:0000313" key="2">
    <source>
        <dbReference type="EnsemblMetazoa" id="Aqu2.1.30144_001"/>
    </source>
</evidence>
<reference evidence="2" key="1">
    <citation type="submission" date="2017-05" db="UniProtKB">
        <authorList>
            <consortium name="EnsemblMetazoa"/>
        </authorList>
    </citation>
    <scope>IDENTIFICATION</scope>
</reference>
<name>A0A1X7URK6_AMPQE</name>
<sequence>MSKPECFQTGENLVFKLKRSLCGLKQTPRFWNTALDNPLKGIGFTQTKSDPCLRVNFELELLIIATYINDILLSGKDKMKINKIKQTLQSI</sequence>
<dbReference type="STRING" id="400682.A0A1X7URK6"/>
<dbReference type="AlphaFoldDB" id="A0A1X7URK6"/>
<protein>
    <recommendedName>
        <fullName evidence="1">Reverse transcriptase Ty1/copia-type domain-containing protein</fullName>
    </recommendedName>
</protein>
<organism evidence="2">
    <name type="scientific">Amphimedon queenslandica</name>
    <name type="common">Sponge</name>
    <dbReference type="NCBI Taxonomy" id="400682"/>
    <lineage>
        <taxon>Eukaryota</taxon>
        <taxon>Metazoa</taxon>
        <taxon>Porifera</taxon>
        <taxon>Demospongiae</taxon>
        <taxon>Heteroscleromorpha</taxon>
        <taxon>Haplosclerida</taxon>
        <taxon>Niphatidae</taxon>
        <taxon>Amphimedon</taxon>
    </lineage>
</organism>
<dbReference type="InParanoid" id="A0A1X7URK6"/>
<accession>A0A1X7URK6</accession>
<dbReference type="EnsemblMetazoa" id="Aqu2.1.30144_001">
    <property type="protein sequence ID" value="Aqu2.1.30144_001"/>
    <property type="gene ID" value="Aqu2.1.30144"/>
</dbReference>
<proteinExistence type="predicted"/>
<evidence type="ECO:0000259" key="1">
    <source>
        <dbReference type="Pfam" id="PF07727"/>
    </source>
</evidence>
<dbReference type="InterPro" id="IPR013103">
    <property type="entry name" value="RVT_2"/>
</dbReference>
<dbReference type="eggNOG" id="KOG0017">
    <property type="taxonomic scope" value="Eukaryota"/>
</dbReference>
<dbReference type="Pfam" id="PF07727">
    <property type="entry name" value="RVT_2"/>
    <property type="match status" value="1"/>
</dbReference>